<dbReference type="Proteomes" id="UP000294576">
    <property type="component" value="Unassembled WGS sequence"/>
</dbReference>
<feature type="region of interest" description="Disordered" evidence="1">
    <location>
        <begin position="26"/>
        <end position="47"/>
    </location>
</feature>
<evidence type="ECO:0000256" key="2">
    <source>
        <dbReference type="SAM" id="SignalP"/>
    </source>
</evidence>
<name>A0A4R3QHB0_RHISU</name>
<keyword evidence="2" id="KW-0732">Signal</keyword>
<dbReference type="EMBL" id="SMBH01000001">
    <property type="protein sequence ID" value="TCU20277.1"/>
    <property type="molecule type" value="Genomic_DNA"/>
</dbReference>
<evidence type="ECO:0000313" key="3">
    <source>
        <dbReference type="EMBL" id="TCU20277.1"/>
    </source>
</evidence>
<feature type="signal peptide" evidence="2">
    <location>
        <begin position="1"/>
        <end position="23"/>
    </location>
</feature>
<evidence type="ECO:0000256" key="1">
    <source>
        <dbReference type="SAM" id="MobiDB-lite"/>
    </source>
</evidence>
<feature type="compositionally biased region" description="Gly residues" evidence="1">
    <location>
        <begin position="38"/>
        <end position="47"/>
    </location>
</feature>
<accession>A0A4R3QHB0</accession>
<dbReference type="PROSITE" id="PS51257">
    <property type="entry name" value="PROKAR_LIPOPROTEIN"/>
    <property type="match status" value="1"/>
</dbReference>
<feature type="chain" id="PRO_5020399397" description="Lipoprotein" evidence="2">
    <location>
        <begin position="24"/>
        <end position="47"/>
    </location>
</feature>
<proteinExistence type="predicted"/>
<reference evidence="3 4" key="1">
    <citation type="submission" date="2019-03" db="EMBL/GenBank/DDBJ databases">
        <title>Genomic Encyclopedia of Type Strains, Phase IV (KMG-V): Genome sequencing to study the core and pangenomes of soil and plant-associated prokaryotes.</title>
        <authorList>
            <person name="Whitman W."/>
        </authorList>
    </citation>
    <scope>NUCLEOTIDE SEQUENCE [LARGE SCALE GENOMIC DNA]</scope>
    <source>
        <strain evidence="3 4">Hc14</strain>
    </source>
</reference>
<evidence type="ECO:0000313" key="4">
    <source>
        <dbReference type="Proteomes" id="UP000294576"/>
    </source>
</evidence>
<organism evidence="3 4">
    <name type="scientific">Rhizobium sullae</name>
    <name type="common">Rhizobium hedysari</name>
    <dbReference type="NCBI Taxonomy" id="50338"/>
    <lineage>
        <taxon>Bacteria</taxon>
        <taxon>Pseudomonadati</taxon>
        <taxon>Pseudomonadota</taxon>
        <taxon>Alphaproteobacteria</taxon>
        <taxon>Hyphomicrobiales</taxon>
        <taxon>Rhizobiaceae</taxon>
        <taxon>Rhizobium/Agrobacterium group</taxon>
        <taxon>Rhizobium</taxon>
    </lineage>
</organism>
<protein>
    <recommendedName>
        <fullName evidence="5">Lipoprotein</fullName>
    </recommendedName>
</protein>
<comment type="caution">
    <text evidence="3">The sequence shown here is derived from an EMBL/GenBank/DDBJ whole genome shotgun (WGS) entry which is preliminary data.</text>
</comment>
<dbReference type="AlphaFoldDB" id="A0A4R3QHB0"/>
<evidence type="ECO:0008006" key="5">
    <source>
        <dbReference type="Google" id="ProtNLM"/>
    </source>
</evidence>
<gene>
    <name evidence="3" type="ORF">EV132_101341</name>
</gene>
<sequence>MPLKYLLAAAAIALLTLSGCTTTGSDNTTYAQPQGIGPVRGSGINGY</sequence>